<dbReference type="AlphaFoldDB" id="A0A3S0QFP1"/>
<reference evidence="1 2" key="1">
    <citation type="submission" date="2018-12" db="EMBL/GenBank/DDBJ databases">
        <title>Vibrio sp. isolated from China Sea.</title>
        <authorList>
            <person name="Li Y."/>
        </authorList>
    </citation>
    <scope>NUCLEOTIDE SEQUENCE [LARGE SCALE GENOMIC DNA]</scope>
    <source>
        <strain evidence="1 2">BEI207</strain>
    </source>
</reference>
<evidence type="ECO:0000313" key="1">
    <source>
        <dbReference type="EMBL" id="RTZ17963.1"/>
    </source>
</evidence>
<gene>
    <name evidence="1" type="ORF">EJ063_04015</name>
</gene>
<name>A0A3S0QFP1_9VIBR</name>
<sequence>MPMDLPADADIHPYLPQAYFADSYSIEIPYQGESALKIYFQMVNRTPKWVNFLMDLRNRIVSKLGLKHLGRMADLDENKPIEEYNVGDQVGIFSIVSLRHNEIVVEDCDKHLNVRLSFLLVPNGNQATLHATTVVHVKNTFGKVYMFFVTPVHKVIVPKSLNTLVAR</sequence>
<protein>
    <submittedName>
        <fullName evidence="1">DUF2867 domain-containing protein</fullName>
    </submittedName>
</protein>
<accession>A0A3S0QFP1</accession>
<evidence type="ECO:0000313" key="2">
    <source>
        <dbReference type="Proteomes" id="UP000268973"/>
    </source>
</evidence>
<proteinExistence type="predicted"/>
<dbReference type="InterPro" id="IPR021295">
    <property type="entry name" value="DUF2867"/>
</dbReference>
<keyword evidence="2" id="KW-1185">Reference proteome</keyword>
<dbReference type="OrthoDB" id="7058586at2"/>
<organism evidence="1 2">
    <name type="scientific">Vibrio aquaticus</name>
    <dbReference type="NCBI Taxonomy" id="2496559"/>
    <lineage>
        <taxon>Bacteria</taxon>
        <taxon>Pseudomonadati</taxon>
        <taxon>Pseudomonadota</taxon>
        <taxon>Gammaproteobacteria</taxon>
        <taxon>Vibrionales</taxon>
        <taxon>Vibrionaceae</taxon>
        <taxon>Vibrio</taxon>
    </lineage>
</organism>
<dbReference type="Pfam" id="PF11066">
    <property type="entry name" value="DUF2867"/>
    <property type="match status" value="1"/>
</dbReference>
<comment type="caution">
    <text evidence="1">The sequence shown here is derived from an EMBL/GenBank/DDBJ whole genome shotgun (WGS) entry which is preliminary data.</text>
</comment>
<dbReference type="EMBL" id="RXZH01000001">
    <property type="protein sequence ID" value="RTZ17963.1"/>
    <property type="molecule type" value="Genomic_DNA"/>
</dbReference>
<dbReference type="Proteomes" id="UP000268973">
    <property type="component" value="Unassembled WGS sequence"/>
</dbReference>